<name>A0A176VEL8_MARPO</name>
<reference evidence="1" key="1">
    <citation type="submission" date="2016-03" db="EMBL/GenBank/DDBJ databases">
        <title>Mechanisms controlling the formation of the plant cell surface in tip-growing cells are functionally conserved among land plants.</title>
        <authorList>
            <person name="Honkanen S."/>
            <person name="Jones V.A."/>
            <person name="Morieri G."/>
            <person name="Champion C."/>
            <person name="Hetherington A.J."/>
            <person name="Kelly S."/>
            <person name="Saint-Marcoux D."/>
            <person name="Proust H."/>
            <person name="Prescott H."/>
            <person name="Dolan L."/>
        </authorList>
    </citation>
    <scope>NUCLEOTIDE SEQUENCE [LARGE SCALE GENOMIC DNA]</scope>
    <source>
        <tissue evidence="1">Whole gametophyte</tissue>
    </source>
</reference>
<evidence type="ECO:0000313" key="2">
    <source>
        <dbReference type="Proteomes" id="UP000077202"/>
    </source>
</evidence>
<accession>A0A176VEL8</accession>
<organism evidence="1 2">
    <name type="scientific">Marchantia polymorpha subsp. ruderalis</name>
    <dbReference type="NCBI Taxonomy" id="1480154"/>
    <lineage>
        <taxon>Eukaryota</taxon>
        <taxon>Viridiplantae</taxon>
        <taxon>Streptophyta</taxon>
        <taxon>Embryophyta</taxon>
        <taxon>Marchantiophyta</taxon>
        <taxon>Marchantiopsida</taxon>
        <taxon>Marchantiidae</taxon>
        <taxon>Marchantiales</taxon>
        <taxon>Marchantiaceae</taxon>
        <taxon>Marchantia</taxon>
    </lineage>
</organism>
<dbReference type="AlphaFoldDB" id="A0A176VEL8"/>
<evidence type="ECO:0000313" key="1">
    <source>
        <dbReference type="EMBL" id="OAE18246.1"/>
    </source>
</evidence>
<sequence>MGAYVFKVPRLPQRGTRGNYEMEYTSYRAAGGWAYGEVTEKYSAALHCSGYPLFAEAVHLQVRCVGAWASVTSCRRLCDGHLLHSQVSWQDAAAATQYMLFDRRQHRSLPLPGKAYCGETVQCLRLWSPDCVRPCVPRAGSVWPTYNALIPNNSYNLWPLGLNKIDMEILWTGGKS</sequence>
<proteinExistence type="predicted"/>
<keyword evidence="2" id="KW-1185">Reference proteome</keyword>
<dbReference type="Proteomes" id="UP000077202">
    <property type="component" value="Unassembled WGS sequence"/>
</dbReference>
<comment type="caution">
    <text evidence="1">The sequence shown here is derived from an EMBL/GenBank/DDBJ whole genome shotgun (WGS) entry which is preliminary data.</text>
</comment>
<protein>
    <submittedName>
        <fullName evidence="1">Uncharacterized protein</fullName>
    </submittedName>
</protein>
<gene>
    <name evidence="1" type="ORF">AXG93_2442s1020</name>
</gene>
<dbReference type="EMBL" id="LVLJ01004095">
    <property type="protein sequence ID" value="OAE18246.1"/>
    <property type="molecule type" value="Genomic_DNA"/>
</dbReference>